<name>A0A366EN49_9BACI</name>
<evidence type="ECO:0000313" key="2">
    <source>
        <dbReference type="Proteomes" id="UP000252118"/>
    </source>
</evidence>
<dbReference type="EMBL" id="QNRJ01000011">
    <property type="protein sequence ID" value="RBP02909.1"/>
    <property type="molecule type" value="Genomic_DNA"/>
</dbReference>
<dbReference type="OrthoDB" id="2353168at2"/>
<reference evidence="1 2" key="1">
    <citation type="submission" date="2018-06" db="EMBL/GenBank/DDBJ databases">
        <title>Freshwater and sediment microbial communities from various areas in North America, analyzing microbe dynamics in response to fracking.</title>
        <authorList>
            <person name="Lamendella R."/>
        </authorList>
    </citation>
    <scope>NUCLEOTIDE SEQUENCE [LARGE SCALE GENOMIC DNA]</scope>
    <source>
        <strain evidence="1 2">97B</strain>
    </source>
</reference>
<organism evidence="1 2">
    <name type="scientific">Rossellomorea aquimaris</name>
    <dbReference type="NCBI Taxonomy" id="189382"/>
    <lineage>
        <taxon>Bacteria</taxon>
        <taxon>Bacillati</taxon>
        <taxon>Bacillota</taxon>
        <taxon>Bacilli</taxon>
        <taxon>Bacillales</taxon>
        <taxon>Bacillaceae</taxon>
        <taxon>Rossellomorea</taxon>
    </lineage>
</organism>
<dbReference type="Proteomes" id="UP000252118">
    <property type="component" value="Unassembled WGS sequence"/>
</dbReference>
<dbReference type="RefSeq" id="WP_113970265.1">
    <property type="nucleotide sequence ID" value="NZ_QNRJ01000011.1"/>
</dbReference>
<dbReference type="SUPFAM" id="SSF54593">
    <property type="entry name" value="Glyoxalase/Bleomycin resistance protein/Dihydroxybiphenyl dioxygenase"/>
    <property type="match status" value="1"/>
</dbReference>
<dbReference type="Gene3D" id="3.10.180.10">
    <property type="entry name" value="2,3-Dihydroxybiphenyl 1,2-Dioxygenase, domain 1"/>
    <property type="match status" value="1"/>
</dbReference>
<proteinExistence type="predicted"/>
<protein>
    <recommendedName>
        <fullName evidence="3">VOC domain-containing protein</fullName>
    </recommendedName>
</protein>
<evidence type="ECO:0000313" key="1">
    <source>
        <dbReference type="EMBL" id="RBP02909.1"/>
    </source>
</evidence>
<accession>A0A366EN49</accession>
<dbReference type="AlphaFoldDB" id="A0A366EN49"/>
<comment type="caution">
    <text evidence="1">The sequence shown here is derived from an EMBL/GenBank/DDBJ whole genome shotgun (WGS) entry which is preliminary data.</text>
</comment>
<evidence type="ECO:0008006" key="3">
    <source>
        <dbReference type="Google" id="ProtNLM"/>
    </source>
</evidence>
<sequence length="222" mass="26415">MQLFHYHWWTDKVEEMERFYLESGFKTTLRVGRYNGEMHTFNPPLNWEDFRDKNIRFRIIEMVKGQTNLTFGHGKRDMFDHIGFLVTEVEYSKVIERAEELKWKVNEGERRTFISTPWKFRIELQKRREVVTQEKQPSIQAMEIQMPFREDPALVSSLLNFELIEQTGGNVTIGNDECTLIFCNSEEKEASLHTVAYLADDDFSNVDPVHTKLIGRTQRWNQ</sequence>
<gene>
    <name evidence="1" type="ORF">DET59_1116</name>
</gene>
<dbReference type="InterPro" id="IPR029068">
    <property type="entry name" value="Glyas_Bleomycin-R_OHBP_Dase"/>
</dbReference>